<keyword evidence="3" id="KW-1185">Reference proteome</keyword>
<dbReference type="RefSeq" id="WP_139382343.1">
    <property type="nucleotide sequence ID" value="NZ_FUZO01000001.1"/>
</dbReference>
<accession>A0ABY1LG63</accession>
<name>A0ABY1LG63_9MICO</name>
<dbReference type="Proteomes" id="UP000190827">
    <property type="component" value="Unassembled WGS sequence"/>
</dbReference>
<evidence type="ECO:0000313" key="2">
    <source>
        <dbReference type="EMBL" id="SKC37151.1"/>
    </source>
</evidence>
<evidence type="ECO:0000313" key="3">
    <source>
        <dbReference type="Proteomes" id="UP000190827"/>
    </source>
</evidence>
<organism evidence="2 3">
    <name type="scientific">Plantibacter cousiniae</name>
    <name type="common">nom. nud.</name>
    <dbReference type="NCBI Taxonomy" id="199709"/>
    <lineage>
        <taxon>Bacteria</taxon>
        <taxon>Bacillati</taxon>
        <taxon>Actinomycetota</taxon>
        <taxon>Actinomycetes</taxon>
        <taxon>Micrococcales</taxon>
        <taxon>Microbacteriaceae</taxon>
        <taxon>Plantibacter</taxon>
    </lineage>
</organism>
<protein>
    <submittedName>
        <fullName evidence="2">Uncharacterized protein</fullName>
    </submittedName>
</protein>
<comment type="caution">
    <text evidence="2">The sequence shown here is derived from an EMBL/GenBank/DDBJ whole genome shotgun (WGS) entry which is preliminary data.</text>
</comment>
<dbReference type="EMBL" id="FUZO01000001">
    <property type="protein sequence ID" value="SKC37151.1"/>
    <property type="molecule type" value="Genomic_DNA"/>
</dbReference>
<feature type="region of interest" description="Disordered" evidence="1">
    <location>
        <begin position="1"/>
        <end position="31"/>
    </location>
</feature>
<reference evidence="2 3" key="1">
    <citation type="submission" date="2017-02" db="EMBL/GenBank/DDBJ databases">
        <authorList>
            <person name="Varghese N."/>
            <person name="Submissions S."/>
        </authorList>
    </citation>
    <scope>NUCLEOTIDE SEQUENCE [LARGE SCALE GENOMIC DNA]</scope>
    <source>
        <strain evidence="2 3">VKM Ac-1787</strain>
    </source>
</reference>
<proteinExistence type="predicted"/>
<evidence type="ECO:0000256" key="1">
    <source>
        <dbReference type="SAM" id="MobiDB-lite"/>
    </source>
</evidence>
<gene>
    <name evidence="2" type="ORF">SAMN06295973_0240</name>
</gene>
<sequence>MVTKHAPAVSLEPSFPSQHDVSPAGDSSERHHVVPIGARQWRISNDADPSSPECCLAYVEAQGAGYDVLIVAPSPPEWLHVDTFDEAKRAAIRRPSPQL</sequence>